<gene>
    <name evidence="5" type="ORF">ATK06_2114</name>
</gene>
<dbReference type="PANTHER" id="PTHR42832">
    <property type="entry name" value="AMINO ACID AMINOTRANSFERASE"/>
    <property type="match status" value="1"/>
</dbReference>
<dbReference type="NCBIfam" id="TIGR03539">
    <property type="entry name" value="DapC_actino"/>
    <property type="match status" value="1"/>
</dbReference>
<comment type="caution">
    <text evidence="5">The sequence shown here is derived from an EMBL/GenBank/DDBJ whole genome shotgun (WGS) entry which is preliminary data.</text>
</comment>
<dbReference type="GO" id="GO:0030170">
    <property type="term" value="F:pyridoxal phosphate binding"/>
    <property type="evidence" value="ECO:0007669"/>
    <property type="project" value="InterPro"/>
</dbReference>
<dbReference type="Gene3D" id="3.40.640.10">
    <property type="entry name" value="Type I PLP-dependent aspartate aminotransferase-like (Major domain)"/>
    <property type="match status" value="1"/>
</dbReference>
<dbReference type="OrthoDB" id="9813612at2"/>
<name>A0A2A9DQX1_9CORY</name>
<dbReference type="PANTHER" id="PTHR42832:SF3">
    <property type="entry name" value="L-GLUTAMINE--4-(METHYLSULFANYL)-2-OXOBUTANOATE AMINOTRANSFERASE"/>
    <property type="match status" value="1"/>
</dbReference>
<dbReference type="InterPro" id="IPR015421">
    <property type="entry name" value="PyrdxlP-dep_Trfase_major"/>
</dbReference>
<evidence type="ECO:0000313" key="5">
    <source>
        <dbReference type="EMBL" id="PFG28984.1"/>
    </source>
</evidence>
<dbReference type="InterPro" id="IPR015422">
    <property type="entry name" value="PyrdxlP-dep_Trfase_small"/>
</dbReference>
<dbReference type="EMBL" id="PDJF01000001">
    <property type="protein sequence ID" value="PFG28984.1"/>
    <property type="molecule type" value="Genomic_DNA"/>
</dbReference>
<dbReference type="GO" id="GO:0008483">
    <property type="term" value="F:transaminase activity"/>
    <property type="evidence" value="ECO:0007669"/>
    <property type="project" value="UniProtKB-KW"/>
</dbReference>
<accession>A0A2A9DQX1</accession>
<keyword evidence="3 5" id="KW-0808">Transferase</keyword>
<evidence type="ECO:0000313" key="6">
    <source>
        <dbReference type="Proteomes" id="UP000221653"/>
    </source>
</evidence>
<dbReference type="AlphaFoldDB" id="A0A2A9DQX1"/>
<dbReference type="InterPro" id="IPR004839">
    <property type="entry name" value="Aminotransferase_I/II_large"/>
</dbReference>
<comment type="cofactor">
    <cofactor evidence="1">
        <name>pyridoxal 5'-phosphate</name>
        <dbReference type="ChEBI" id="CHEBI:597326"/>
    </cofactor>
</comment>
<evidence type="ECO:0000256" key="1">
    <source>
        <dbReference type="ARBA" id="ARBA00001933"/>
    </source>
</evidence>
<dbReference type="RefSeq" id="WP_048380477.1">
    <property type="nucleotide sequence ID" value="NZ_LDYE01000007.1"/>
</dbReference>
<keyword evidence="6" id="KW-1185">Reference proteome</keyword>
<proteinExistence type="predicted"/>
<organism evidence="5 6">
    <name type="scientific">Corynebacterium renale</name>
    <dbReference type="NCBI Taxonomy" id="1724"/>
    <lineage>
        <taxon>Bacteria</taxon>
        <taxon>Bacillati</taxon>
        <taxon>Actinomycetota</taxon>
        <taxon>Actinomycetes</taxon>
        <taxon>Mycobacteriales</taxon>
        <taxon>Corynebacteriaceae</taxon>
        <taxon>Corynebacterium</taxon>
    </lineage>
</organism>
<dbReference type="SUPFAM" id="SSF53383">
    <property type="entry name" value="PLP-dependent transferases"/>
    <property type="match status" value="1"/>
</dbReference>
<dbReference type="InterPro" id="IPR015424">
    <property type="entry name" value="PyrdxlP-dep_Trfase"/>
</dbReference>
<dbReference type="InterPro" id="IPR050881">
    <property type="entry name" value="LL-DAP_aminotransferase"/>
</dbReference>
<evidence type="ECO:0000256" key="3">
    <source>
        <dbReference type="ARBA" id="ARBA00022679"/>
    </source>
</evidence>
<evidence type="ECO:0000259" key="4">
    <source>
        <dbReference type="Pfam" id="PF00155"/>
    </source>
</evidence>
<dbReference type="STRING" id="1724.GCA_001044175_02026"/>
<feature type="domain" description="Aminotransferase class I/classII large" evidence="4">
    <location>
        <begin position="26"/>
        <end position="349"/>
    </location>
</feature>
<dbReference type="Proteomes" id="UP000221653">
    <property type="component" value="Unassembled WGS sequence"/>
</dbReference>
<dbReference type="Pfam" id="PF00155">
    <property type="entry name" value="Aminotran_1_2"/>
    <property type="match status" value="1"/>
</dbReference>
<evidence type="ECO:0000256" key="2">
    <source>
        <dbReference type="ARBA" id="ARBA00022576"/>
    </source>
</evidence>
<reference evidence="5 6" key="1">
    <citation type="submission" date="2017-10" db="EMBL/GenBank/DDBJ databases">
        <title>Sequencing the genomes of 1000 actinobacteria strains.</title>
        <authorList>
            <person name="Klenk H.-P."/>
        </authorList>
    </citation>
    <scope>NUCLEOTIDE SEQUENCE [LARGE SCALE GENOMIC DNA]</scope>
    <source>
        <strain evidence="5 6">DSM 20688</strain>
    </source>
</reference>
<dbReference type="Gene3D" id="3.90.1150.10">
    <property type="entry name" value="Aspartate Aminotransferase, domain 1"/>
    <property type="match status" value="1"/>
</dbReference>
<protein>
    <submittedName>
        <fullName evidence="5">Succinyldiaminopimelate aminotransferase</fullName>
    </submittedName>
</protein>
<keyword evidence="2 5" id="KW-0032">Aminotransferase</keyword>
<dbReference type="CDD" id="cd00609">
    <property type="entry name" value="AAT_like"/>
    <property type="match status" value="1"/>
</dbReference>
<dbReference type="InterPro" id="IPR019880">
    <property type="entry name" value="OxyQ"/>
</dbReference>
<sequence length="351" mass="37429">MLDLPDFPWDSLTKAREHAAAHPDGIIDLSIGSPVDDVAPGIQLALAEAAAAPGYPSTEGTDVLRDAIVTAAQRRFEYEAQAVLPVVGTKEAIALMPLFLGADSAWTIGIPELAYPTYDVAARIAGATSQRTETADLVFLNSPCNPTGEVLSVERLRSIVHSARERGAIVVSDECYLGLGWDDDNPPVSLLHDSVTDGDLTGLIAVNSLSKTSNMASYRAGWLAGDPDLIARLTLARKHAGLSVPGPIQSAMVAALEDDIHERLQRLTYANRRVLLMEALTNAGFQIDHSEAGMYIWATRGEEAAESVRWLAERGVLVAPGTFYGPTGEKHIRAALSAPDEAFAQLAARLG</sequence>